<reference evidence="1" key="1">
    <citation type="submission" date="2019-04" db="EMBL/GenBank/DDBJ databases">
        <title>Genome assembly of Zosterops borbonicus 15179.</title>
        <authorList>
            <person name="Leroy T."/>
            <person name="Anselmetti Y."/>
            <person name="Tilak M.-K."/>
            <person name="Nabholz B."/>
        </authorList>
    </citation>
    <scope>NUCLEOTIDE SEQUENCE</scope>
    <source>
        <strain evidence="1">HGM_15179</strain>
        <tissue evidence="1">Muscle</tissue>
    </source>
</reference>
<dbReference type="EMBL" id="SWJQ01006472">
    <property type="protein sequence ID" value="TRZ05091.1"/>
    <property type="molecule type" value="Genomic_DNA"/>
</dbReference>
<feature type="non-terminal residue" evidence="1">
    <location>
        <position position="1"/>
    </location>
</feature>
<dbReference type="InterPro" id="IPR036116">
    <property type="entry name" value="FN3_sf"/>
</dbReference>
<comment type="caution">
    <text evidence="1">The sequence shown here is derived from an EMBL/GenBank/DDBJ whole genome shotgun (WGS) entry which is preliminary data.</text>
</comment>
<protein>
    <recommendedName>
        <fullName evidence="3">Fibronectin type-III domain-containing protein</fullName>
    </recommendedName>
</protein>
<name>A0A8K1FXP7_9PASS</name>
<organism evidence="1 2">
    <name type="scientific">Zosterops borbonicus</name>
    <dbReference type="NCBI Taxonomy" id="364589"/>
    <lineage>
        <taxon>Eukaryota</taxon>
        <taxon>Metazoa</taxon>
        <taxon>Chordata</taxon>
        <taxon>Craniata</taxon>
        <taxon>Vertebrata</taxon>
        <taxon>Euteleostomi</taxon>
        <taxon>Archelosauria</taxon>
        <taxon>Archosauria</taxon>
        <taxon>Dinosauria</taxon>
        <taxon>Saurischia</taxon>
        <taxon>Theropoda</taxon>
        <taxon>Coelurosauria</taxon>
        <taxon>Aves</taxon>
        <taxon>Neognathae</taxon>
        <taxon>Neoaves</taxon>
        <taxon>Telluraves</taxon>
        <taxon>Australaves</taxon>
        <taxon>Passeriformes</taxon>
        <taxon>Sylvioidea</taxon>
        <taxon>Zosteropidae</taxon>
        <taxon>Zosterops</taxon>
    </lineage>
</organism>
<keyword evidence="2" id="KW-1185">Reference proteome</keyword>
<dbReference type="OrthoDB" id="443915at2759"/>
<gene>
    <name evidence="1" type="ORF">HGM15179_022016</name>
</gene>
<evidence type="ECO:0008006" key="3">
    <source>
        <dbReference type="Google" id="ProtNLM"/>
    </source>
</evidence>
<dbReference type="SUPFAM" id="SSF49265">
    <property type="entry name" value="Fibronectin type III"/>
    <property type="match status" value="1"/>
</dbReference>
<evidence type="ECO:0000313" key="2">
    <source>
        <dbReference type="Proteomes" id="UP000796761"/>
    </source>
</evidence>
<dbReference type="Proteomes" id="UP000796761">
    <property type="component" value="Unassembled WGS sequence"/>
</dbReference>
<evidence type="ECO:0000313" key="1">
    <source>
        <dbReference type="EMBL" id="TRZ05091.1"/>
    </source>
</evidence>
<proteinExistence type="predicted"/>
<feature type="non-terminal residue" evidence="1">
    <location>
        <position position="69"/>
    </location>
</feature>
<accession>A0A8K1FXP7</accession>
<dbReference type="AlphaFoldDB" id="A0A8K1FXP7"/>
<dbReference type="InterPro" id="IPR013783">
    <property type="entry name" value="Ig-like_fold"/>
</dbReference>
<dbReference type="Gene3D" id="2.60.40.10">
    <property type="entry name" value="Immunoglobulins"/>
    <property type="match status" value="1"/>
</dbReference>
<sequence>IRVQAINSFGVGPFSHSMKAKTKPLPPDPPHLECVVFSYQSLKLKWGEGPSRALIPNPTQFNLQMEDRF</sequence>